<dbReference type="OrthoDB" id="273123at2759"/>
<keyword evidence="4" id="KW-0235">DNA replication</keyword>
<feature type="region of interest" description="Disordered" evidence="10">
    <location>
        <begin position="62"/>
        <end position="88"/>
    </location>
</feature>
<evidence type="ECO:0000256" key="9">
    <source>
        <dbReference type="SAM" id="Coils"/>
    </source>
</evidence>
<dbReference type="InterPro" id="IPR040184">
    <property type="entry name" value="Mcm10"/>
</dbReference>
<proteinExistence type="inferred from homology"/>
<keyword evidence="13" id="KW-1185">Reference proteome</keyword>
<dbReference type="GO" id="GO:0003688">
    <property type="term" value="F:DNA replication origin binding"/>
    <property type="evidence" value="ECO:0007669"/>
    <property type="project" value="TreeGrafter"/>
</dbReference>
<sequence length="768" mass="86816">MEQLEDDNLDFLEAILDSVENEHSEGQRPLPTTVNELKIKPAKKCIKDVNVPFLDIDTTEKASVTEKETKAENSVVHSGDTDSSDDEDNKYFEEVKYNSCGKSIKNSLKNKDSPYRDKIIPNNNYWKPKATENVEPKTFCLPKKIEKTGQTKQDIGMEPFLGIRIVNPLYSSTVLKEKMSGRTPISFFTLKNHVKHSDLKTDWVLAGVIVNQSAPKISQKGSKYVIWTLSDLKPELKTAAVFLFGKCFDKLWKTSVGTVIGILNPNVMNQNDKAKDEATLSVMNPDQIMIWGRSKDLGQCKGLKKDGQKCTSFVNLSQCEYCIYHVQREYRKYTGRGELQAATCGLSRNRLRNKVLGKDEVFYGGKSFTSLPVISNKKKKVEDVKRLCHLGAEPKTLPKPETSVLNMNSRSKDLLNMLNKNPGEPQSQFTKDNNRLKLLSKSSTNEKTTDKYCSAKKVPVLSNPELDFNEEPVSQSLVKSVRNNPKGHLQTKFNSLLAMAAENCKPSKSIPTSKGASTAEPISRCEQNDEKRIDSNLSAKSKHILEPNKTNLQNTEMSKAKLMAIEYVRKHGKFSKENQTGKNPSAVMKNLKRALEDSNEDDEPPKKQVISERFLQLMKQETKHKDLVELNKQAEEEAYFAKMEKKEQLEEKMMKTYKIDCKAVSCLKCKYTWFSASEACKEERHPLKVVDAVKRFFKCSSCGNRTVSLNIIPIIACKKCGSSSWEKTSMMKERVVKKSHELSIRGGEQTFINSVVQNGNLGLMMPDE</sequence>
<dbReference type="RefSeq" id="XP_014245892.1">
    <property type="nucleotide sequence ID" value="XM_014390406.2"/>
</dbReference>
<evidence type="ECO:0000256" key="5">
    <source>
        <dbReference type="ARBA" id="ARBA00022723"/>
    </source>
</evidence>
<evidence type="ECO:0000256" key="7">
    <source>
        <dbReference type="ARBA" id="ARBA00022833"/>
    </source>
</evidence>
<evidence type="ECO:0000256" key="6">
    <source>
        <dbReference type="ARBA" id="ARBA00022771"/>
    </source>
</evidence>
<dbReference type="InterPro" id="IPR055065">
    <property type="entry name" value="OB_MCM10"/>
</dbReference>
<dbReference type="EnsemblMetazoa" id="XM_014390406.2">
    <property type="protein sequence ID" value="XP_014245892.1"/>
    <property type="gene ID" value="LOC106664565"/>
</dbReference>
<feature type="compositionally biased region" description="Basic and acidic residues" evidence="10">
    <location>
        <begin position="62"/>
        <end position="71"/>
    </location>
</feature>
<dbReference type="PANTHER" id="PTHR13454:SF11">
    <property type="entry name" value="PROTEIN MCM10 HOMOLOG"/>
    <property type="match status" value="1"/>
</dbReference>
<dbReference type="GO" id="GO:0008270">
    <property type="term" value="F:zinc ion binding"/>
    <property type="evidence" value="ECO:0007669"/>
    <property type="project" value="UniProtKB-KW"/>
</dbReference>
<evidence type="ECO:0000256" key="4">
    <source>
        <dbReference type="ARBA" id="ARBA00022705"/>
    </source>
</evidence>
<dbReference type="Pfam" id="PF09329">
    <property type="entry name" value="zf-primase"/>
    <property type="match status" value="1"/>
</dbReference>
<dbReference type="OMA" id="YKMPCKA"/>
<evidence type="ECO:0000256" key="3">
    <source>
        <dbReference type="ARBA" id="ARBA00017770"/>
    </source>
</evidence>
<keyword evidence="5" id="KW-0479">Metal-binding</keyword>
<evidence type="ECO:0000256" key="1">
    <source>
        <dbReference type="ARBA" id="ARBA00004123"/>
    </source>
</evidence>
<comment type="subcellular location">
    <subcellularLocation>
        <location evidence="1">Nucleus</location>
    </subcellularLocation>
</comment>
<evidence type="ECO:0000256" key="10">
    <source>
        <dbReference type="SAM" id="MobiDB-lite"/>
    </source>
</evidence>
<dbReference type="Pfam" id="PF24863">
    <property type="entry name" value="zf-CCCH_Mcm10"/>
    <property type="match status" value="1"/>
</dbReference>
<dbReference type="RefSeq" id="XP_014245893.1">
    <property type="nucleotide sequence ID" value="XM_014390407.2"/>
</dbReference>
<dbReference type="SMART" id="SM01280">
    <property type="entry name" value="Mcm10"/>
    <property type="match status" value="1"/>
</dbReference>
<comment type="similarity">
    <text evidence="2">Belongs to the MCM10 family.</text>
</comment>
<name>A0A8I6RI58_CIMLE</name>
<reference evidence="12" key="1">
    <citation type="submission" date="2022-01" db="UniProtKB">
        <authorList>
            <consortium name="EnsemblMetazoa"/>
        </authorList>
    </citation>
    <scope>IDENTIFICATION</scope>
</reference>
<keyword evidence="8" id="KW-0539">Nucleus</keyword>
<feature type="domain" description="Replication factor Mcm10 C-terminal" evidence="11">
    <location>
        <begin position="398"/>
        <end position="754"/>
    </location>
</feature>
<dbReference type="RefSeq" id="XP_014245891.1">
    <property type="nucleotide sequence ID" value="XM_014390405.2"/>
</dbReference>
<evidence type="ECO:0000313" key="12">
    <source>
        <dbReference type="EnsemblMetazoa" id="XP_014245892.1"/>
    </source>
</evidence>
<keyword evidence="7" id="KW-0862">Zinc</keyword>
<feature type="region of interest" description="Disordered" evidence="10">
    <location>
        <begin position="506"/>
        <end position="544"/>
    </location>
</feature>
<evidence type="ECO:0000256" key="2">
    <source>
        <dbReference type="ARBA" id="ARBA00009679"/>
    </source>
</evidence>
<feature type="coiled-coil region" evidence="9">
    <location>
        <begin position="617"/>
        <end position="652"/>
    </location>
</feature>
<evidence type="ECO:0000256" key="8">
    <source>
        <dbReference type="ARBA" id="ARBA00023242"/>
    </source>
</evidence>
<organism evidence="12 13">
    <name type="scientific">Cimex lectularius</name>
    <name type="common">Bed bug</name>
    <name type="synonym">Acanthia lectularia</name>
    <dbReference type="NCBI Taxonomy" id="79782"/>
    <lineage>
        <taxon>Eukaryota</taxon>
        <taxon>Metazoa</taxon>
        <taxon>Ecdysozoa</taxon>
        <taxon>Arthropoda</taxon>
        <taxon>Hexapoda</taxon>
        <taxon>Insecta</taxon>
        <taxon>Pterygota</taxon>
        <taxon>Neoptera</taxon>
        <taxon>Paraneoptera</taxon>
        <taxon>Hemiptera</taxon>
        <taxon>Heteroptera</taxon>
        <taxon>Panheteroptera</taxon>
        <taxon>Cimicomorpha</taxon>
        <taxon>Cimicidae</taxon>
        <taxon>Cimex</taxon>
    </lineage>
</organism>
<dbReference type="Gene3D" id="2.40.50.140">
    <property type="entry name" value="Nucleic acid-binding proteins"/>
    <property type="match status" value="1"/>
</dbReference>
<dbReference type="InterPro" id="IPR012340">
    <property type="entry name" value="NA-bd_OB-fold"/>
</dbReference>
<dbReference type="GeneID" id="106664565"/>
<keyword evidence="6" id="KW-0863">Zinc-finger</keyword>
<dbReference type="InterPro" id="IPR056791">
    <property type="entry name" value="Znf_Mcm10_C"/>
</dbReference>
<dbReference type="GO" id="GO:0006270">
    <property type="term" value="P:DNA replication initiation"/>
    <property type="evidence" value="ECO:0007669"/>
    <property type="project" value="InterPro"/>
</dbReference>
<dbReference type="InterPro" id="IPR015408">
    <property type="entry name" value="Znf_Mcm10/DnaG"/>
</dbReference>
<dbReference type="EnsemblMetazoa" id="XM_014390405.2">
    <property type="protein sequence ID" value="XP_014245891.1"/>
    <property type="gene ID" value="LOC106664565"/>
</dbReference>
<dbReference type="GO" id="GO:0043596">
    <property type="term" value="C:nuclear replication fork"/>
    <property type="evidence" value="ECO:0007669"/>
    <property type="project" value="TreeGrafter"/>
</dbReference>
<evidence type="ECO:0000313" key="13">
    <source>
        <dbReference type="Proteomes" id="UP000494040"/>
    </source>
</evidence>
<dbReference type="FunFam" id="2.40.50.140:FF:000174">
    <property type="entry name" value="DNA replication licensing factor mcm10"/>
    <property type="match status" value="1"/>
</dbReference>
<dbReference type="Pfam" id="PF22379">
    <property type="entry name" value="OB_MCM10"/>
    <property type="match status" value="1"/>
</dbReference>
<dbReference type="Proteomes" id="UP000494040">
    <property type="component" value="Unassembled WGS sequence"/>
</dbReference>
<protein>
    <recommendedName>
        <fullName evidence="3">Protein MCM10 homolog</fullName>
    </recommendedName>
</protein>
<evidence type="ECO:0000259" key="11">
    <source>
        <dbReference type="SMART" id="SM01280"/>
    </source>
</evidence>
<dbReference type="AlphaFoldDB" id="A0A8I6RI58"/>
<dbReference type="InterPro" id="IPR015411">
    <property type="entry name" value="Rep_factor_Mcm10_C"/>
</dbReference>
<keyword evidence="9" id="KW-0175">Coiled coil</keyword>
<dbReference type="Pfam" id="PF09332">
    <property type="entry name" value="Mcm10"/>
    <property type="match status" value="1"/>
</dbReference>
<dbReference type="PANTHER" id="PTHR13454">
    <property type="entry name" value="PROTEIN MCM10 HOMOLOG"/>
    <property type="match status" value="1"/>
</dbReference>
<accession>A0A8I6RI58</accession>
<dbReference type="KEGG" id="clec:106664565"/>
<dbReference type="GO" id="GO:0003697">
    <property type="term" value="F:single-stranded DNA binding"/>
    <property type="evidence" value="ECO:0007669"/>
    <property type="project" value="InterPro"/>
</dbReference>
<dbReference type="CTD" id="55388"/>
<dbReference type="EnsemblMetazoa" id="XM_014390407.2">
    <property type="protein sequence ID" value="XP_014245893.1"/>
    <property type="gene ID" value="LOC106664565"/>
</dbReference>